<dbReference type="EMBL" id="VNWL01000029">
    <property type="protein sequence ID" value="TXK00404.1"/>
    <property type="molecule type" value="Genomic_DNA"/>
</dbReference>
<evidence type="ECO:0000313" key="3">
    <source>
        <dbReference type="Proteomes" id="UP000284189"/>
    </source>
</evidence>
<evidence type="ECO:0000313" key="2">
    <source>
        <dbReference type="EMBL" id="TXK00404.1"/>
    </source>
</evidence>
<keyword evidence="4" id="KW-1185">Reference proteome</keyword>
<dbReference type="RefSeq" id="WP_119641544.1">
    <property type="nucleotide sequence ID" value="NZ_QXFJ01000030.1"/>
</dbReference>
<evidence type="ECO:0000313" key="1">
    <source>
        <dbReference type="EMBL" id="RIV68705.1"/>
    </source>
</evidence>
<reference evidence="2 4" key="2">
    <citation type="submission" date="2019-07" db="EMBL/GenBank/DDBJ databases">
        <title>Draft genome of two Muricauda strains isolated from deep sea.</title>
        <authorList>
            <person name="Sun C."/>
        </authorList>
    </citation>
    <scope>NUCLEOTIDE SEQUENCE [LARGE SCALE GENOMIC DNA]</scope>
    <source>
        <strain evidence="2 4">NH166</strain>
    </source>
</reference>
<name>A0A418N4E0_9FLAO</name>
<organism evidence="1 3">
    <name type="scientific">Flagellimonas aequoris</name>
    <dbReference type="NCBI Taxonomy" id="2306997"/>
    <lineage>
        <taxon>Bacteria</taxon>
        <taxon>Pseudomonadati</taxon>
        <taxon>Bacteroidota</taxon>
        <taxon>Flavobacteriia</taxon>
        <taxon>Flavobacteriales</taxon>
        <taxon>Flavobacteriaceae</taxon>
        <taxon>Flagellimonas</taxon>
    </lineage>
</organism>
<accession>A0A418N4E0</accession>
<reference evidence="1 3" key="1">
    <citation type="submission" date="2018-08" db="EMBL/GenBank/DDBJ databases">
        <title>Proposal of Muricauda 72 sp.nov. and Muricauda NH166 sp.nov., isolated from seawater.</title>
        <authorList>
            <person name="Cheng H."/>
            <person name="Wu Y.-H."/>
            <person name="Guo L.-L."/>
            <person name="Xu X.-W."/>
        </authorList>
    </citation>
    <scope>NUCLEOTIDE SEQUENCE [LARGE SCALE GENOMIC DNA]</scope>
    <source>
        <strain evidence="1 3">NH166</strain>
    </source>
</reference>
<protein>
    <submittedName>
        <fullName evidence="1">Uncharacterized protein</fullName>
    </submittedName>
</protein>
<dbReference type="EMBL" id="QXFJ01000030">
    <property type="protein sequence ID" value="RIV68705.1"/>
    <property type="molecule type" value="Genomic_DNA"/>
</dbReference>
<dbReference type="Proteomes" id="UP000284189">
    <property type="component" value="Unassembled WGS sequence"/>
</dbReference>
<dbReference type="OrthoDB" id="1430699at2"/>
<proteinExistence type="predicted"/>
<comment type="caution">
    <text evidence="1">The sequence shown here is derived from an EMBL/GenBank/DDBJ whole genome shotgun (WGS) entry which is preliminary data.</text>
</comment>
<gene>
    <name evidence="1" type="ORF">D2U88_16075</name>
    <name evidence="2" type="ORF">FQ019_15895</name>
</gene>
<evidence type="ECO:0000313" key="4">
    <source>
        <dbReference type="Proteomes" id="UP000321528"/>
    </source>
</evidence>
<dbReference type="Proteomes" id="UP000321528">
    <property type="component" value="Unassembled WGS sequence"/>
</dbReference>
<sequence length="206" mass="24695">MHGFNQWTVKDRYPDKELEEINPISLRIYSLVARNKTDFEENKNAVEILGALKMIEALDYHYQNYIDCSEDKFLTNRIHETVAYLNRLRQFYYFLISKFLKTTFGIEPEKMTPKILELIKIGMVETAHRALDYKKSHISKERKYTSALTFIGIQVEYDHLHRQKFTLRHNDDPTKWLIFTPEEDHETIMVECYSTFQTMVKKLKNQ</sequence>
<dbReference type="AlphaFoldDB" id="A0A418N4E0"/>